<keyword evidence="7 9" id="KW-1133">Transmembrane helix</keyword>
<dbReference type="PANTHER" id="PTHR34308:SF1">
    <property type="entry name" value="COBALAMIN BIOSYNTHESIS PROTEIN CBIB"/>
    <property type="match status" value="1"/>
</dbReference>
<dbReference type="GO" id="GO:0048472">
    <property type="term" value="F:threonine-phosphate decarboxylase activity"/>
    <property type="evidence" value="ECO:0007669"/>
    <property type="project" value="InterPro"/>
</dbReference>
<dbReference type="PATRIC" id="fig|1423733.4.peg.2349"/>
<gene>
    <name evidence="9" type="primary">cobD</name>
    <name evidence="10" type="ORF">FC82_GL002236</name>
</gene>
<evidence type="ECO:0000313" key="11">
    <source>
        <dbReference type="Proteomes" id="UP000051845"/>
    </source>
</evidence>
<feature type="transmembrane region" description="Helical" evidence="9">
    <location>
        <begin position="53"/>
        <end position="76"/>
    </location>
</feature>
<comment type="caution">
    <text evidence="9">Lacks conserved residue(s) required for the propagation of feature annotation.</text>
</comment>
<comment type="subcellular location">
    <subcellularLocation>
        <location evidence="1 9">Cell membrane</location>
        <topology evidence="1 9">Multi-pass membrane protein</topology>
    </subcellularLocation>
</comment>
<keyword evidence="8 9" id="KW-0472">Membrane</keyword>
<name>A0A0R2BCJ2_SECCO</name>
<dbReference type="Proteomes" id="UP000051845">
    <property type="component" value="Unassembled WGS sequence"/>
</dbReference>
<evidence type="ECO:0000256" key="3">
    <source>
        <dbReference type="ARBA" id="ARBA00006263"/>
    </source>
</evidence>
<accession>A0A0R2BCJ2</accession>
<evidence type="ECO:0000256" key="6">
    <source>
        <dbReference type="ARBA" id="ARBA00022692"/>
    </source>
</evidence>
<sequence>MQVISMIAIGFVLDLLLGDPPTWPHPVKLIGHAIAGLTRWWNKPSFSPLARRVLGALMWLVIVGGAWLITFGLMQLTRPLPWLQFIVGTYLCYTCLSIKGLSIESRKIMHSLKQNDLKKARYQVGMIVGRDTDQLSAEDVCKATIETDAENTSDGVIAPLIYLAIGGPALGLAYKAVNTLDSMVGYKNEQYGDIGLVPAKLDDLFNYIPARITWCLLMLATALLRFDVHNALVVGRRDREHHRSPNSGFSESVVAGALNLRLGGPHYYFGEIVDKPFIGNQDAVTADFSAIRNTLKLVYLVAVIGLILVCACRFAFLIIGGFTV</sequence>
<comment type="function">
    <text evidence="9">Converts cobyric acid to cobinamide by the addition of aminopropanol on the F carboxylic group.</text>
</comment>
<dbReference type="GO" id="GO:0009236">
    <property type="term" value="P:cobalamin biosynthetic process"/>
    <property type="evidence" value="ECO:0007669"/>
    <property type="project" value="UniProtKB-UniRule"/>
</dbReference>
<evidence type="ECO:0000256" key="1">
    <source>
        <dbReference type="ARBA" id="ARBA00004651"/>
    </source>
</evidence>
<dbReference type="UniPathway" id="UPA00148"/>
<dbReference type="STRING" id="33960.TY91_13490"/>
<dbReference type="Pfam" id="PF03186">
    <property type="entry name" value="CobD_Cbib"/>
    <property type="match status" value="1"/>
</dbReference>
<evidence type="ECO:0000256" key="7">
    <source>
        <dbReference type="ARBA" id="ARBA00022989"/>
    </source>
</evidence>
<evidence type="ECO:0000256" key="5">
    <source>
        <dbReference type="ARBA" id="ARBA00022573"/>
    </source>
</evidence>
<evidence type="ECO:0000256" key="8">
    <source>
        <dbReference type="ARBA" id="ARBA00023136"/>
    </source>
</evidence>
<feature type="transmembrane region" description="Helical" evidence="9">
    <location>
        <begin position="297"/>
        <end position="322"/>
    </location>
</feature>
<dbReference type="RefSeq" id="WP_056996783.1">
    <property type="nucleotide sequence ID" value="NZ_AYYR01000052.1"/>
</dbReference>
<comment type="similarity">
    <text evidence="3 9">Belongs to the CobD/CbiB family.</text>
</comment>
<comment type="pathway">
    <text evidence="2 9">Cofactor biosynthesis; adenosylcobalamin biosynthesis.</text>
</comment>
<dbReference type="HAMAP" id="MF_00024">
    <property type="entry name" value="CobD_CbiB"/>
    <property type="match status" value="1"/>
</dbReference>
<keyword evidence="4 9" id="KW-1003">Cell membrane</keyword>
<dbReference type="PANTHER" id="PTHR34308">
    <property type="entry name" value="COBALAMIN BIOSYNTHESIS PROTEIN CBIB"/>
    <property type="match status" value="1"/>
</dbReference>
<dbReference type="GO" id="GO:0015420">
    <property type="term" value="F:ABC-type vitamin B12 transporter activity"/>
    <property type="evidence" value="ECO:0007669"/>
    <property type="project" value="UniProtKB-UniRule"/>
</dbReference>
<comment type="caution">
    <text evidence="10">The sequence shown here is derived from an EMBL/GenBank/DDBJ whole genome shotgun (WGS) entry which is preliminary data.</text>
</comment>
<reference evidence="10 11" key="1">
    <citation type="journal article" date="2015" name="Genome Announc.">
        <title>Expanding the biotechnology potential of lactobacilli through comparative genomics of 213 strains and associated genera.</title>
        <authorList>
            <person name="Sun Z."/>
            <person name="Harris H.M."/>
            <person name="McCann A."/>
            <person name="Guo C."/>
            <person name="Argimon S."/>
            <person name="Zhang W."/>
            <person name="Yang X."/>
            <person name="Jeffery I.B."/>
            <person name="Cooney J.C."/>
            <person name="Kagawa T.F."/>
            <person name="Liu W."/>
            <person name="Song Y."/>
            <person name="Salvetti E."/>
            <person name="Wrobel A."/>
            <person name="Rasinkangas P."/>
            <person name="Parkhill J."/>
            <person name="Rea M.C."/>
            <person name="O'Sullivan O."/>
            <person name="Ritari J."/>
            <person name="Douillard F.P."/>
            <person name="Paul Ross R."/>
            <person name="Yang R."/>
            <person name="Briner A.E."/>
            <person name="Felis G.E."/>
            <person name="de Vos W.M."/>
            <person name="Barrangou R."/>
            <person name="Klaenhammer T.R."/>
            <person name="Caufield P.W."/>
            <person name="Cui Y."/>
            <person name="Zhang H."/>
            <person name="O'Toole P.W."/>
        </authorList>
    </citation>
    <scope>NUCLEOTIDE SEQUENCE [LARGE SCALE GENOMIC DNA]</scope>
    <source>
        <strain evidence="10 11">DSM 20515</strain>
    </source>
</reference>
<protein>
    <recommendedName>
        <fullName evidence="9">Cobalamin biosynthesis protein CobD</fullName>
    </recommendedName>
</protein>
<evidence type="ECO:0000313" key="10">
    <source>
        <dbReference type="EMBL" id="KRM75524.1"/>
    </source>
</evidence>
<evidence type="ECO:0000256" key="4">
    <source>
        <dbReference type="ARBA" id="ARBA00022475"/>
    </source>
</evidence>
<dbReference type="AlphaFoldDB" id="A0A0R2BCJ2"/>
<feature type="transmembrane region" description="Helical" evidence="9">
    <location>
        <begin position="82"/>
        <end position="101"/>
    </location>
</feature>
<dbReference type="NCBIfam" id="TIGR00380">
    <property type="entry name" value="cobal_cbiB"/>
    <property type="match status" value="1"/>
</dbReference>
<dbReference type="EMBL" id="AYYR01000052">
    <property type="protein sequence ID" value="KRM75524.1"/>
    <property type="molecule type" value="Genomic_DNA"/>
</dbReference>
<organism evidence="10 11">
    <name type="scientific">Secundilactobacillus collinoides DSM 20515 = JCM 1123</name>
    <dbReference type="NCBI Taxonomy" id="1423733"/>
    <lineage>
        <taxon>Bacteria</taxon>
        <taxon>Bacillati</taxon>
        <taxon>Bacillota</taxon>
        <taxon>Bacilli</taxon>
        <taxon>Lactobacillales</taxon>
        <taxon>Lactobacillaceae</taxon>
        <taxon>Secundilactobacillus</taxon>
    </lineage>
</organism>
<evidence type="ECO:0000256" key="2">
    <source>
        <dbReference type="ARBA" id="ARBA00004953"/>
    </source>
</evidence>
<dbReference type="GO" id="GO:0005886">
    <property type="term" value="C:plasma membrane"/>
    <property type="evidence" value="ECO:0007669"/>
    <property type="project" value="UniProtKB-SubCell"/>
</dbReference>
<evidence type="ECO:0000256" key="9">
    <source>
        <dbReference type="HAMAP-Rule" id="MF_00024"/>
    </source>
</evidence>
<keyword evidence="5 9" id="KW-0169">Cobalamin biosynthesis</keyword>
<keyword evidence="6 9" id="KW-0812">Transmembrane</keyword>
<proteinExistence type="inferred from homology"/>
<dbReference type="InterPro" id="IPR004485">
    <property type="entry name" value="Cobalamin_biosynth_CobD/CbiB"/>
</dbReference>